<accession>A0A2P5P968</accession>
<evidence type="ECO:0000313" key="2">
    <source>
        <dbReference type="Proteomes" id="UP000235653"/>
    </source>
</evidence>
<proteinExistence type="predicted"/>
<reference evidence="1 2" key="1">
    <citation type="journal article" date="2017" name="ISME J.">
        <title>Grape pomace compost harbors organohalide-respiring Dehalogenimonas species with novel reductive dehalogenase genes.</title>
        <authorList>
            <person name="Yang Y."/>
            <person name="Higgins S.A."/>
            <person name="Yan J."/>
            <person name="Simsir B."/>
            <person name="Chourey K."/>
            <person name="Iyer R."/>
            <person name="Hettich R.L."/>
            <person name="Baldwin B."/>
            <person name="Ogles D.M."/>
            <person name="Loffler F.E."/>
        </authorList>
    </citation>
    <scope>NUCLEOTIDE SEQUENCE [LARGE SCALE GENOMIC DNA]</scope>
    <source>
        <strain evidence="1 2">GP</strain>
    </source>
</reference>
<keyword evidence="2" id="KW-1185">Reference proteome</keyword>
<sequence length="78" mass="8525">MAYRYLRQRRVKVATVYPESIEIATSQLIGSLLVFGLALGGLAIGYSSVAIQWAVTSVLALIGLFLTVAGLWTLIRKR</sequence>
<comment type="caution">
    <text evidence="1">The sequence shown here is derived from an EMBL/GenBank/DDBJ whole genome shotgun (WGS) entry which is preliminary data.</text>
</comment>
<protein>
    <submittedName>
        <fullName evidence="1">Uncharacterized protein</fullName>
    </submittedName>
</protein>
<dbReference type="Proteomes" id="UP000235653">
    <property type="component" value="Unassembled WGS sequence"/>
</dbReference>
<dbReference type="RefSeq" id="WP_102330323.1">
    <property type="nucleotide sequence ID" value="NZ_CP058566.2"/>
</dbReference>
<gene>
    <name evidence="1" type="ORF">JP09_002925</name>
</gene>
<dbReference type="EMBL" id="JQAN02000006">
    <property type="protein sequence ID" value="PPD58839.1"/>
    <property type="molecule type" value="Genomic_DNA"/>
</dbReference>
<organism evidence="1 2">
    <name type="scientific">Dehalogenimonas etheniformans</name>
    <dbReference type="NCBI Taxonomy" id="1536648"/>
    <lineage>
        <taxon>Bacteria</taxon>
        <taxon>Bacillati</taxon>
        <taxon>Chloroflexota</taxon>
        <taxon>Dehalococcoidia</taxon>
        <taxon>Dehalococcoidales</taxon>
        <taxon>Dehalococcoidaceae</taxon>
        <taxon>Dehalogenimonas</taxon>
    </lineage>
</organism>
<evidence type="ECO:0000313" key="1">
    <source>
        <dbReference type="EMBL" id="PPD58839.1"/>
    </source>
</evidence>
<dbReference type="AlphaFoldDB" id="A0A2P5P968"/>
<name>A0A2P5P968_9CHLR</name>